<dbReference type="SUPFAM" id="SSF51735">
    <property type="entry name" value="NAD(P)-binding Rossmann-fold domains"/>
    <property type="match status" value="1"/>
</dbReference>
<dbReference type="InterPro" id="IPR051609">
    <property type="entry name" value="NmrA/Isoflavone_reductase-like"/>
</dbReference>
<name>A0A8H5WET7_FUSHE</name>
<gene>
    <name evidence="4" type="ORF">FHETE_11168</name>
</gene>
<reference evidence="4 5" key="1">
    <citation type="submission" date="2020-05" db="EMBL/GenBank/DDBJ databases">
        <title>Identification and distribution of gene clusters putatively required for synthesis of sphingolipid metabolism inhibitors in phylogenetically diverse species of the filamentous fungus Fusarium.</title>
        <authorList>
            <person name="Kim H.-S."/>
            <person name="Busman M."/>
            <person name="Brown D.W."/>
            <person name="Divon H."/>
            <person name="Uhlig S."/>
            <person name="Proctor R.H."/>
        </authorList>
    </citation>
    <scope>NUCLEOTIDE SEQUENCE [LARGE SCALE GENOMIC DNA]</scope>
    <source>
        <strain evidence="4 5">NRRL 20693</strain>
    </source>
</reference>
<accession>A0A8H5WET7</accession>
<dbReference type="PANTHER" id="PTHR47706">
    <property type="entry name" value="NMRA-LIKE FAMILY PROTEIN"/>
    <property type="match status" value="1"/>
</dbReference>
<evidence type="ECO:0000313" key="5">
    <source>
        <dbReference type="Proteomes" id="UP000567885"/>
    </source>
</evidence>
<sequence>MNVTIVGATGEVGQSTIYALTASPTKFNVTGIIRPASINKPEVEQIKNKGVTIVPIDLENNHDALVKALTGQDIVICALVPFYPEIEIALTSAAKDAGVKRYVPTAFGPSCPPSGVMLLRDLKEIIMNHIKKIYLPYTVIDVGLWYQCSLPTLPSGKIDYAIKFPAIVVAEDGSHATSLTDLRDVGRYVEKIITDDRTLNKYVFAYNEVWTQEQIHSHLEKVSGEKPTRTLVGLHLDMTKYSVTDKK</sequence>
<dbReference type="PANTHER" id="PTHR47706:SF9">
    <property type="entry name" value="NMRA-LIKE DOMAIN-CONTAINING PROTEIN-RELATED"/>
    <property type="match status" value="1"/>
</dbReference>
<evidence type="ECO:0000256" key="2">
    <source>
        <dbReference type="ARBA" id="ARBA00023002"/>
    </source>
</evidence>
<proteinExistence type="predicted"/>
<evidence type="ECO:0000313" key="4">
    <source>
        <dbReference type="EMBL" id="KAF5655638.1"/>
    </source>
</evidence>
<dbReference type="InterPro" id="IPR008030">
    <property type="entry name" value="NmrA-like"/>
</dbReference>
<comment type="caution">
    <text evidence="4">The sequence shown here is derived from an EMBL/GenBank/DDBJ whole genome shotgun (WGS) entry which is preliminary data.</text>
</comment>
<dbReference type="AlphaFoldDB" id="A0A8H5WET7"/>
<evidence type="ECO:0000259" key="3">
    <source>
        <dbReference type="Pfam" id="PF05368"/>
    </source>
</evidence>
<evidence type="ECO:0000256" key="1">
    <source>
        <dbReference type="ARBA" id="ARBA00022857"/>
    </source>
</evidence>
<protein>
    <submittedName>
        <fullName evidence="4">Isoflavone reductase</fullName>
    </submittedName>
</protein>
<dbReference type="EMBL" id="JAAGWQ010000413">
    <property type="protein sequence ID" value="KAF5655638.1"/>
    <property type="molecule type" value="Genomic_DNA"/>
</dbReference>
<feature type="domain" description="NmrA-like" evidence="3">
    <location>
        <begin position="3"/>
        <end position="231"/>
    </location>
</feature>
<dbReference type="Pfam" id="PF05368">
    <property type="entry name" value="NmrA"/>
    <property type="match status" value="1"/>
</dbReference>
<dbReference type="Proteomes" id="UP000567885">
    <property type="component" value="Unassembled WGS sequence"/>
</dbReference>
<dbReference type="OrthoDB" id="419598at2759"/>
<dbReference type="GO" id="GO:0016491">
    <property type="term" value="F:oxidoreductase activity"/>
    <property type="evidence" value="ECO:0007669"/>
    <property type="project" value="UniProtKB-KW"/>
</dbReference>
<dbReference type="InterPro" id="IPR036291">
    <property type="entry name" value="NAD(P)-bd_dom_sf"/>
</dbReference>
<organism evidence="4 5">
    <name type="scientific">Fusarium heterosporum</name>
    <dbReference type="NCBI Taxonomy" id="42747"/>
    <lineage>
        <taxon>Eukaryota</taxon>
        <taxon>Fungi</taxon>
        <taxon>Dikarya</taxon>
        <taxon>Ascomycota</taxon>
        <taxon>Pezizomycotina</taxon>
        <taxon>Sordariomycetes</taxon>
        <taxon>Hypocreomycetidae</taxon>
        <taxon>Hypocreales</taxon>
        <taxon>Nectriaceae</taxon>
        <taxon>Fusarium</taxon>
        <taxon>Fusarium heterosporum species complex</taxon>
    </lineage>
</organism>
<keyword evidence="2" id="KW-0560">Oxidoreductase</keyword>
<keyword evidence="1" id="KW-0521">NADP</keyword>
<dbReference type="Gene3D" id="3.40.50.720">
    <property type="entry name" value="NAD(P)-binding Rossmann-like Domain"/>
    <property type="match status" value="1"/>
</dbReference>
<keyword evidence="5" id="KW-1185">Reference proteome</keyword>